<feature type="region of interest" description="Disordered" evidence="1">
    <location>
        <begin position="119"/>
        <end position="205"/>
    </location>
</feature>
<name>F4RKY0_MELLP</name>
<dbReference type="VEuPathDB" id="FungiDB:MELLADRAFT_63007"/>
<evidence type="ECO:0000256" key="1">
    <source>
        <dbReference type="SAM" id="MobiDB-lite"/>
    </source>
</evidence>
<protein>
    <submittedName>
        <fullName evidence="2">Uncharacterized protein</fullName>
    </submittedName>
</protein>
<dbReference type="EMBL" id="GL883106">
    <property type="protein sequence ID" value="EGG06802.1"/>
    <property type="molecule type" value="Genomic_DNA"/>
</dbReference>
<feature type="compositionally biased region" description="Polar residues" evidence="1">
    <location>
        <begin position="151"/>
        <end position="162"/>
    </location>
</feature>
<feature type="compositionally biased region" description="Basic residues" evidence="1">
    <location>
        <begin position="191"/>
        <end position="204"/>
    </location>
</feature>
<dbReference type="HOGENOM" id="CLU_1272552_0_0_1"/>
<accession>F4RKY0</accession>
<dbReference type="GeneID" id="18930009"/>
<dbReference type="KEGG" id="mlr:MELLADRAFT_63007"/>
<proteinExistence type="predicted"/>
<keyword evidence="3" id="KW-1185">Reference proteome</keyword>
<dbReference type="InParanoid" id="F4RKY0"/>
<sequence length="217" mass="23707">MCRGLADLQERLIPVKHTSIRKPHHLPSDGLQVLQTAQAQYHPALPKAPINKGKGKERLSPHSRSPYQSPQPTPSSNPIARDEATQATAMTTNQSRQPPSNSMIEVALVTERTGPIFSHNIFNDPDSTPPLPHEDNMFFSSPPPIIDLTGQLDTSAQDSNVTPHGEPVPSSSCDGPPMSPPRDTDSSTLLAKKKKKSKPKRRTKQSGLVSFKCLFDL</sequence>
<dbReference type="RefSeq" id="XP_007409762.1">
    <property type="nucleotide sequence ID" value="XM_007409700.1"/>
</dbReference>
<feature type="region of interest" description="Disordered" evidence="1">
    <location>
        <begin position="43"/>
        <end position="79"/>
    </location>
</feature>
<dbReference type="Proteomes" id="UP000001072">
    <property type="component" value="Unassembled WGS sequence"/>
</dbReference>
<evidence type="ECO:0000313" key="3">
    <source>
        <dbReference type="Proteomes" id="UP000001072"/>
    </source>
</evidence>
<reference evidence="3" key="1">
    <citation type="journal article" date="2011" name="Proc. Natl. Acad. Sci. U.S.A.">
        <title>Obligate biotrophy features unraveled by the genomic analysis of rust fungi.</title>
        <authorList>
            <person name="Duplessis S."/>
            <person name="Cuomo C.A."/>
            <person name="Lin Y.-C."/>
            <person name="Aerts A."/>
            <person name="Tisserant E."/>
            <person name="Veneault-Fourrey C."/>
            <person name="Joly D.L."/>
            <person name="Hacquard S."/>
            <person name="Amselem J."/>
            <person name="Cantarel B.L."/>
            <person name="Chiu R."/>
            <person name="Coutinho P.M."/>
            <person name="Feau N."/>
            <person name="Field M."/>
            <person name="Frey P."/>
            <person name="Gelhaye E."/>
            <person name="Goldberg J."/>
            <person name="Grabherr M.G."/>
            <person name="Kodira C.D."/>
            <person name="Kohler A."/>
            <person name="Kuees U."/>
            <person name="Lindquist E.A."/>
            <person name="Lucas S.M."/>
            <person name="Mago R."/>
            <person name="Mauceli E."/>
            <person name="Morin E."/>
            <person name="Murat C."/>
            <person name="Pangilinan J.L."/>
            <person name="Park R."/>
            <person name="Pearson M."/>
            <person name="Quesneville H."/>
            <person name="Rouhier N."/>
            <person name="Sakthikumar S."/>
            <person name="Salamov A.A."/>
            <person name="Schmutz J."/>
            <person name="Selles B."/>
            <person name="Shapiro H."/>
            <person name="Tanguay P."/>
            <person name="Tuskan G.A."/>
            <person name="Henrissat B."/>
            <person name="Van de Peer Y."/>
            <person name="Rouze P."/>
            <person name="Ellis J.G."/>
            <person name="Dodds P.N."/>
            <person name="Schein J.E."/>
            <person name="Zhong S."/>
            <person name="Hamelin R.C."/>
            <person name="Grigoriev I.V."/>
            <person name="Szabo L.J."/>
            <person name="Martin F."/>
        </authorList>
    </citation>
    <scope>NUCLEOTIDE SEQUENCE [LARGE SCALE GENOMIC DNA]</scope>
    <source>
        <strain evidence="3">98AG31 / pathotype 3-4-7</strain>
    </source>
</reference>
<dbReference type="AlphaFoldDB" id="F4RKY0"/>
<evidence type="ECO:0000313" key="2">
    <source>
        <dbReference type="EMBL" id="EGG06802.1"/>
    </source>
</evidence>
<gene>
    <name evidence="2" type="ORF">MELLADRAFT_63007</name>
</gene>
<organism evidence="3">
    <name type="scientific">Melampsora larici-populina (strain 98AG31 / pathotype 3-4-7)</name>
    <name type="common">Poplar leaf rust fungus</name>
    <dbReference type="NCBI Taxonomy" id="747676"/>
    <lineage>
        <taxon>Eukaryota</taxon>
        <taxon>Fungi</taxon>
        <taxon>Dikarya</taxon>
        <taxon>Basidiomycota</taxon>
        <taxon>Pucciniomycotina</taxon>
        <taxon>Pucciniomycetes</taxon>
        <taxon>Pucciniales</taxon>
        <taxon>Melampsoraceae</taxon>
        <taxon>Melampsora</taxon>
    </lineage>
</organism>